<evidence type="ECO:0000256" key="3">
    <source>
        <dbReference type="ARBA" id="ARBA00022692"/>
    </source>
</evidence>
<dbReference type="OrthoDB" id="3427at2759"/>
<dbReference type="Pfam" id="PF01105">
    <property type="entry name" value="EMP24_GP25L"/>
    <property type="match status" value="1"/>
</dbReference>
<evidence type="ECO:0000313" key="14">
    <source>
        <dbReference type="Proteomes" id="UP001150569"/>
    </source>
</evidence>
<dbReference type="Proteomes" id="UP001150569">
    <property type="component" value="Unassembled WGS sequence"/>
</dbReference>
<evidence type="ECO:0000313" key="13">
    <source>
        <dbReference type="EMBL" id="KAJ1927954.1"/>
    </source>
</evidence>
<proteinExistence type="inferred from homology"/>
<comment type="similarity">
    <text evidence="2 7">Belongs to the EMP24/GP25L family.</text>
</comment>
<reference evidence="12" key="1">
    <citation type="submission" date="2022-07" db="EMBL/GenBank/DDBJ databases">
        <title>Phylogenomic reconstructions and comparative analyses of Kickxellomycotina fungi.</title>
        <authorList>
            <person name="Reynolds N.K."/>
            <person name="Stajich J.E."/>
            <person name="Barry K."/>
            <person name="Grigoriev I.V."/>
            <person name="Crous P."/>
            <person name="Smith M.E."/>
        </authorList>
    </citation>
    <scope>NUCLEOTIDE SEQUENCE</scope>
    <source>
        <strain evidence="12">RSA 861</strain>
    </source>
</reference>
<evidence type="ECO:0000313" key="12">
    <source>
        <dbReference type="EMBL" id="KAJ1911005.1"/>
    </source>
</evidence>
<evidence type="ECO:0000256" key="6">
    <source>
        <dbReference type="ARBA" id="ARBA00023136"/>
    </source>
</evidence>
<evidence type="ECO:0000256" key="8">
    <source>
        <dbReference type="SAM" id="Coils"/>
    </source>
</evidence>
<feature type="coiled-coil region" evidence="8">
    <location>
        <begin position="137"/>
        <end position="171"/>
    </location>
</feature>
<evidence type="ECO:0000256" key="9">
    <source>
        <dbReference type="SAM" id="Phobius"/>
    </source>
</evidence>
<comment type="caution">
    <text evidence="12">The sequence shown here is derived from an EMBL/GenBank/DDBJ whole genome shotgun (WGS) entry which is preliminary data.</text>
</comment>
<name>A0A9W8DN22_9FUNG</name>
<evidence type="ECO:0000256" key="10">
    <source>
        <dbReference type="SAM" id="SignalP"/>
    </source>
</evidence>
<dbReference type="InterPro" id="IPR009038">
    <property type="entry name" value="GOLD_dom"/>
</dbReference>
<evidence type="ECO:0000256" key="1">
    <source>
        <dbReference type="ARBA" id="ARBA00004479"/>
    </source>
</evidence>
<feature type="chain" id="PRO_5041194713" evidence="10">
    <location>
        <begin position="26"/>
        <end position="218"/>
    </location>
</feature>
<feature type="transmembrane region" description="Helical" evidence="9">
    <location>
        <begin position="186"/>
        <end position="208"/>
    </location>
</feature>
<keyword evidence="5 9" id="KW-1133">Transmembrane helix</keyword>
<evidence type="ECO:0000256" key="7">
    <source>
        <dbReference type="RuleBase" id="RU003827"/>
    </source>
</evidence>
<accession>A0A9W8DN22</accession>
<dbReference type="EMBL" id="JANBPT010000095">
    <property type="protein sequence ID" value="KAJ1927954.1"/>
    <property type="molecule type" value="Genomic_DNA"/>
</dbReference>
<evidence type="ECO:0000256" key="5">
    <source>
        <dbReference type="ARBA" id="ARBA00022989"/>
    </source>
</evidence>
<organism evidence="12 14">
    <name type="scientific">Tieghemiomyces parasiticus</name>
    <dbReference type="NCBI Taxonomy" id="78921"/>
    <lineage>
        <taxon>Eukaryota</taxon>
        <taxon>Fungi</taxon>
        <taxon>Fungi incertae sedis</taxon>
        <taxon>Zoopagomycota</taxon>
        <taxon>Kickxellomycotina</taxon>
        <taxon>Dimargaritomycetes</taxon>
        <taxon>Dimargaritales</taxon>
        <taxon>Dimargaritaceae</taxon>
        <taxon>Tieghemiomyces</taxon>
    </lineage>
</organism>
<sequence length="218" mass="25031">MAFKKLASLPLLLSLAVLLLGSAQALHFYLHNTEEKCFLEDLPKHTTTKGHFKTKEWIDKDKRAIENPALGLQVKVRELPSNNVVMSQKAASEGRFTFTSAIQGQHYICLQGNSSNWFNPNTIYVEFDMTFGSSADSSKSLDKLDKLSARVRELNQRSQALQLEIDQQRERESEFRDVSEKVNSHVVWYVLMQIAVLALTCVWQVRYLKGFFEKKKLM</sequence>
<dbReference type="InterPro" id="IPR015720">
    <property type="entry name" value="Emp24-like"/>
</dbReference>
<dbReference type="GO" id="GO:0016020">
    <property type="term" value="C:membrane"/>
    <property type="evidence" value="ECO:0007669"/>
    <property type="project" value="UniProtKB-SubCell"/>
</dbReference>
<keyword evidence="6 9" id="KW-0472">Membrane</keyword>
<dbReference type="EMBL" id="JANBPT010000980">
    <property type="protein sequence ID" value="KAJ1911005.1"/>
    <property type="molecule type" value="Genomic_DNA"/>
</dbReference>
<keyword evidence="3 7" id="KW-0812">Transmembrane</keyword>
<evidence type="ECO:0000259" key="11">
    <source>
        <dbReference type="PROSITE" id="PS50866"/>
    </source>
</evidence>
<evidence type="ECO:0000256" key="2">
    <source>
        <dbReference type="ARBA" id="ARBA00007104"/>
    </source>
</evidence>
<evidence type="ECO:0000256" key="4">
    <source>
        <dbReference type="ARBA" id="ARBA00022729"/>
    </source>
</evidence>
<comment type="subcellular location">
    <subcellularLocation>
        <location evidence="1 7">Membrane</location>
        <topology evidence="1 7">Single-pass type I membrane protein</topology>
    </subcellularLocation>
</comment>
<protein>
    <submittedName>
        <fullName evidence="12">Emp24p/erv25p- protein</fullName>
    </submittedName>
</protein>
<keyword evidence="14" id="KW-1185">Reference proteome</keyword>
<dbReference type="PANTHER" id="PTHR22811">
    <property type="entry name" value="TRANSMEMBRANE EMP24 DOMAIN-CONTAINING PROTEIN"/>
    <property type="match status" value="1"/>
</dbReference>
<feature type="domain" description="GOLD" evidence="11">
    <location>
        <begin position="35"/>
        <end position="131"/>
    </location>
</feature>
<feature type="signal peptide" evidence="10">
    <location>
        <begin position="1"/>
        <end position="25"/>
    </location>
</feature>
<dbReference type="SMART" id="SM01190">
    <property type="entry name" value="EMP24_GP25L"/>
    <property type="match status" value="1"/>
</dbReference>
<dbReference type="PROSITE" id="PS50866">
    <property type="entry name" value="GOLD"/>
    <property type="match status" value="1"/>
</dbReference>
<dbReference type="AlphaFoldDB" id="A0A9W8DN22"/>
<keyword evidence="4 10" id="KW-0732">Signal</keyword>
<keyword evidence="8" id="KW-0175">Coiled coil</keyword>
<gene>
    <name evidence="12" type="primary">ERP1_2</name>
    <name evidence="13" type="synonym">ERP1_1</name>
    <name evidence="13" type="ORF">IWQ60_002510</name>
    <name evidence="12" type="ORF">IWQ60_010348</name>
</gene>